<name>E9GXV2_DAPPU</name>
<evidence type="ECO:0000313" key="2">
    <source>
        <dbReference type="EMBL" id="EFX75752.1"/>
    </source>
</evidence>
<dbReference type="OrthoDB" id="6387806at2759"/>
<evidence type="ECO:0000256" key="1">
    <source>
        <dbReference type="SAM" id="MobiDB-lite"/>
    </source>
</evidence>
<reference evidence="2 3" key="1">
    <citation type="journal article" date="2011" name="Science">
        <title>The ecoresponsive genome of Daphnia pulex.</title>
        <authorList>
            <person name="Colbourne J.K."/>
            <person name="Pfrender M.E."/>
            <person name="Gilbert D."/>
            <person name="Thomas W.K."/>
            <person name="Tucker A."/>
            <person name="Oakley T.H."/>
            <person name="Tokishita S."/>
            <person name="Aerts A."/>
            <person name="Arnold G.J."/>
            <person name="Basu M.K."/>
            <person name="Bauer D.J."/>
            <person name="Caceres C.E."/>
            <person name="Carmel L."/>
            <person name="Casola C."/>
            <person name="Choi J.H."/>
            <person name="Detter J.C."/>
            <person name="Dong Q."/>
            <person name="Dusheyko S."/>
            <person name="Eads B.D."/>
            <person name="Frohlich T."/>
            <person name="Geiler-Samerotte K.A."/>
            <person name="Gerlach D."/>
            <person name="Hatcher P."/>
            <person name="Jogdeo S."/>
            <person name="Krijgsveld J."/>
            <person name="Kriventseva E.V."/>
            <person name="Kultz D."/>
            <person name="Laforsch C."/>
            <person name="Lindquist E."/>
            <person name="Lopez J."/>
            <person name="Manak J.R."/>
            <person name="Muller J."/>
            <person name="Pangilinan J."/>
            <person name="Patwardhan R.P."/>
            <person name="Pitluck S."/>
            <person name="Pritham E.J."/>
            <person name="Rechtsteiner A."/>
            <person name="Rho M."/>
            <person name="Rogozin I.B."/>
            <person name="Sakarya O."/>
            <person name="Salamov A."/>
            <person name="Schaack S."/>
            <person name="Shapiro H."/>
            <person name="Shiga Y."/>
            <person name="Skalitzky C."/>
            <person name="Smith Z."/>
            <person name="Souvorov A."/>
            <person name="Sung W."/>
            <person name="Tang Z."/>
            <person name="Tsuchiya D."/>
            <person name="Tu H."/>
            <person name="Vos H."/>
            <person name="Wang M."/>
            <person name="Wolf Y.I."/>
            <person name="Yamagata H."/>
            <person name="Yamada T."/>
            <person name="Ye Y."/>
            <person name="Shaw J.R."/>
            <person name="Andrews J."/>
            <person name="Crease T.J."/>
            <person name="Tang H."/>
            <person name="Lucas S.M."/>
            <person name="Robertson H.M."/>
            <person name="Bork P."/>
            <person name="Koonin E.V."/>
            <person name="Zdobnov E.M."/>
            <person name="Grigoriev I.V."/>
            <person name="Lynch M."/>
            <person name="Boore J.L."/>
        </authorList>
    </citation>
    <scope>NUCLEOTIDE SEQUENCE [LARGE SCALE GENOMIC DNA]</scope>
</reference>
<dbReference type="Proteomes" id="UP000000305">
    <property type="component" value="Unassembled WGS sequence"/>
</dbReference>
<protein>
    <submittedName>
        <fullName evidence="2">Uncharacterized protein</fullName>
    </submittedName>
</protein>
<proteinExistence type="predicted"/>
<evidence type="ECO:0000313" key="3">
    <source>
        <dbReference type="Proteomes" id="UP000000305"/>
    </source>
</evidence>
<organism evidence="2 3">
    <name type="scientific">Daphnia pulex</name>
    <name type="common">Water flea</name>
    <dbReference type="NCBI Taxonomy" id="6669"/>
    <lineage>
        <taxon>Eukaryota</taxon>
        <taxon>Metazoa</taxon>
        <taxon>Ecdysozoa</taxon>
        <taxon>Arthropoda</taxon>
        <taxon>Crustacea</taxon>
        <taxon>Branchiopoda</taxon>
        <taxon>Diplostraca</taxon>
        <taxon>Cladocera</taxon>
        <taxon>Anomopoda</taxon>
        <taxon>Daphniidae</taxon>
        <taxon>Daphnia</taxon>
    </lineage>
</organism>
<dbReference type="KEGG" id="dpx:DAPPUDRAFT_323077"/>
<sequence length="123" mass="13963">MEPPPPVAEWALEACKAKQRGIRYKITGCHTRIQNIVTNNLSRRDAKKHLNDARNLLGDIKRGDSRLYGYQFTSSKSRANSQLLNKYKRILKSVCASESPEIALSTKKQTDYSETKSNSLLHN</sequence>
<keyword evidence="3" id="KW-1185">Reference proteome</keyword>
<dbReference type="HOGENOM" id="CLU_2017519_0_0_1"/>
<dbReference type="AlphaFoldDB" id="E9GXV2"/>
<feature type="region of interest" description="Disordered" evidence="1">
    <location>
        <begin position="102"/>
        <end position="123"/>
    </location>
</feature>
<gene>
    <name evidence="2" type="ORF">DAPPUDRAFT_323077</name>
</gene>
<dbReference type="InParanoid" id="E9GXV2"/>
<accession>E9GXV2</accession>
<dbReference type="EMBL" id="GL732573">
    <property type="protein sequence ID" value="EFX75752.1"/>
    <property type="molecule type" value="Genomic_DNA"/>
</dbReference>